<reference evidence="1 2" key="1">
    <citation type="submission" date="2016-10" db="EMBL/GenBank/DDBJ databases">
        <authorList>
            <person name="de Groot N.N."/>
        </authorList>
    </citation>
    <scope>NUCLEOTIDE SEQUENCE [LARGE SCALE GENOMIC DNA]</scope>
    <source>
        <strain evidence="1 2">CGMCC 1.3801</strain>
    </source>
</reference>
<accession>A0A1G4VYK3</accession>
<proteinExistence type="predicted"/>
<organism evidence="1 2">
    <name type="scientific">Flavobacterium saliperosum</name>
    <dbReference type="NCBI Taxonomy" id="329186"/>
    <lineage>
        <taxon>Bacteria</taxon>
        <taxon>Pseudomonadati</taxon>
        <taxon>Bacteroidota</taxon>
        <taxon>Flavobacteriia</taxon>
        <taxon>Flavobacteriales</taxon>
        <taxon>Flavobacteriaceae</taxon>
        <taxon>Flavobacterium</taxon>
    </lineage>
</organism>
<dbReference type="eggNOG" id="ENOG502ZA4I">
    <property type="taxonomic scope" value="Bacteria"/>
</dbReference>
<dbReference type="Proteomes" id="UP000182124">
    <property type="component" value="Unassembled WGS sequence"/>
</dbReference>
<name>A0A1G4VYK3_9FLAO</name>
<sequence length="335" mass="38786">MKKKLEAELISIAHRILKLKNREDMIQLHQEAQKLYEKLSILRFYEENFEALKPTLTHEELEEKIEEAYEEKAAIEIEIKAEETPQKIAILPETAEEIPVEEEKILVGQVDVDDNEVEDEEEAVVAVEEEPVIEEEEEAVVVEESEKEDVSKPLFEPVMEEAVESVKEEKKPEPQQISFEDLLGNEYKEPEFVKVNDVPKEVEKVADITFEKVTDVKKEAVKEDVLVEEVSSQRPLETIRKEIEAEKAEYKAMSLNDKFNKTITLGLNDRIAFEKHLFGGSGEDLNRVLSQLNTFHTLAEAKDFIEDLVKPDYNNWDGKDEFSTRFMELVEKKFA</sequence>
<dbReference type="AlphaFoldDB" id="A0A1G4VYK3"/>
<dbReference type="STRING" id="329186.SAMN02927925_02033"/>
<dbReference type="RefSeq" id="WP_023576143.1">
    <property type="nucleotide sequence ID" value="NZ_CBCSBQ010000027.1"/>
</dbReference>
<protein>
    <submittedName>
        <fullName evidence="1">Uncharacterized protein</fullName>
    </submittedName>
</protein>
<evidence type="ECO:0000313" key="2">
    <source>
        <dbReference type="Proteomes" id="UP000182124"/>
    </source>
</evidence>
<dbReference type="EMBL" id="FMTY01000004">
    <property type="protein sequence ID" value="SCX13897.1"/>
    <property type="molecule type" value="Genomic_DNA"/>
</dbReference>
<evidence type="ECO:0000313" key="1">
    <source>
        <dbReference type="EMBL" id="SCX13897.1"/>
    </source>
</evidence>
<gene>
    <name evidence="1" type="ORF">SAMN02927925_02033</name>
</gene>